<evidence type="ECO:0000256" key="1">
    <source>
        <dbReference type="SAM" id="MobiDB-lite"/>
    </source>
</evidence>
<dbReference type="EMBL" id="VOQF01000004">
    <property type="protein sequence ID" value="TXC91632.1"/>
    <property type="molecule type" value="Genomic_DNA"/>
</dbReference>
<evidence type="ECO:0000313" key="3">
    <source>
        <dbReference type="Proteomes" id="UP000321363"/>
    </source>
</evidence>
<reference evidence="2 3" key="1">
    <citation type="journal article" date="2005" name="Int. J. Syst. Evol. Microbiol.">
        <title>Bacillus litoralis sp. nov., isolated from a tidal flat of the Yellow Sea in Korea.</title>
        <authorList>
            <person name="Yoon J.H."/>
            <person name="Oh T.K."/>
        </authorList>
    </citation>
    <scope>NUCLEOTIDE SEQUENCE [LARGE SCALE GENOMIC DNA]</scope>
    <source>
        <strain evidence="2 3">SW-211</strain>
    </source>
</reference>
<dbReference type="Proteomes" id="UP000321363">
    <property type="component" value="Unassembled WGS sequence"/>
</dbReference>
<comment type="caution">
    <text evidence="2">The sequence shown here is derived from an EMBL/GenBank/DDBJ whole genome shotgun (WGS) entry which is preliminary data.</text>
</comment>
<proteinExistence type="predicted"/>
<feature type="compositionally biased region" description="Gly residues" evidence="1">
    <location>
        <begin position="1"/>
        <end position="46"/>
    </location>
</feature>
<organism evidence="2 3">
    <name type="scientific">Metabacillus litoralis</name>
    <dbReference type="NCBI Taxonomy" id="152268"/>
    <lineage>
        <taxon>Bacteria</taxon>
        <taxon>Bacillati</taxon>
        <taxon>Bacillota</taxon>
        <taxon>Bacilli</taxon>
        <taxon>Bacillales</taxon>
        <taxon>Bacillaceae</taxon>
        <taxon>Metabacillus</taxon>
    </lineage>
</organism>
<protein>
    <submittedName>
        <fullName evidence="2">Transporter</fullName>
    </submittedName>
</protein>
<evidence type="ECO:0000313" key="2">
    <source>
        <dbReference type="EMBL" id="TXC91632.1"/>
    </source>
</evidence>
<keyword evidence="3" id="KW-1185">Reference proteome</keyword>
<dbReference type="OrthoDB" id="2068061at2"/>
<feature type="region of interest" description="Disordered" evidence="1">
    <location>
        <begin position="1"/>
        <end position="70"/>
    </location>
</feature>
<dbReference type="AlphaFoldDB" id="A0A5C6W2N0"/>
<accession>A0A5C6W2N0</accession>
<gene>
    <name evidence="2" type="ORF">FS935_07445</name>
</gene>
<name>A0A5C6W2N0_9BACI</name>
<sequence>MGQGPGQGGFYPGFGQGPGQGGFYPGFGQGPGQGGFYPGFGQGPGQGDFDPGFGQGPPQGPPPSDIPPVQQNQFEAFAVDPGGIRGCLYRFTYIRLNNGRGFWFYPTFVGRNSVAGYRWRRRQYRWEYFGIDLDRIRSFSCR</sequence>